<dbReference type="AlphaFoldDB" id="E3GQI7"/>
<dbReference type="KEGG" id="elm:ELI_4340"/>
<reference key="1">
    <citation type="submission" date="2010-09" db="EMBL/GenBank/DDBJ databases">
        <authorList>
            <person name="Roh H."/>
            <person name="Ko H.-J."/>
            <person name="Kim D."/>
            <person name="Choi D.G."/>
            <person name="Park S."/>
            <person name="Kim S."/>
            <person name="Kim K.H."/>
            <person name="Chang I.S."/>
            <person name="Choi I.-G."/>
        </authorList>
    </citation>
    <scope>NUCLEOTIDE SEQUENCE</scope>
    <source>
        <strain>KIST612</strain>
    </source>
</reference>
<proteinExistence type="predicted"/>
<protein>
    <submittedName>
        <fullName evidence="1">Uncharacterized protein</fullName>
    </submittedName>
</protein>
<name>E3GQI7_9FIRM</name>
<evidence type="ECO:0000313" key="2">
    <source>
        <dbReference type="Proteomes" id="UP000006873"/>
    </source>
</evidence>
<dbReference type="Proteomes" id="UP000006873">
    <property type="component" value="Chromosome"/>
</dbReference>
<dbReference type="HOGENOM" id="CLU_2649090_0_0_9"/>
<organism evidence="1 2">
    <name type="scientific">Eubacterium callanderi</name>
    <dbReference type="NCBI Taxonomy" id="53442"/>
    <lineage>
        <taxon>Bacteria</taxon>
        <taxon>Bacillati</taxon>
        <taxon>Bacillota</taxon>
        <taxon>Clostridia</taxon>
        <taxon>Eubacteriales</taxon>
        <taxon>Eubacteriaceae</taxon>
        <taxon>Eubacterium</taxon>
    </lineage>
</organism>
<gene>
    <name evidence="1" type="ordered locus">ELI_4340</name>
</gene>
<accession>E3GQI7</accession>
<reference evidence="1 2" key="2">
    <citation type="journal article" date="2011" name="J. Bacteriol.">
        <title>Complete genome sequence of a carbon monoxide-utilizing acetogen, Eubacterium limosum KIST612.</title>
        <authorList>
            <person name="Roh H."/>
            <person name="Ko H.J."/>
            <person name="Kim D."/>
            <person name="Choi D.G."/>
            <person name="Park S."/>
            <person name="Kim S."/>
            <person name="Chang I.S."/>
            <person name="Choi I.G."/>
        </authorList>
    </citation>
    <scope>NUCLEOTIDE SEQUENCE [LARGE SCALE GENOMIC DNA]</scope>
    <source>
        <strain evidence="1 2">KIST612</strain>
    </source>
</reference>
<keyword evidence="2" id="KW-1185">Reference proteome</keyword>
<sequence>MHTAGVAFYREKVFLIRGQRQFSSTSPSNHKQPLIFPPLFLDQLLDFPDFGHAFFGPGILKQVLAGEGGFWQDFAF</sequence>
<dbReference type="EMBL" id="CP002273">
    <property type="protein sequence ID" value="ADO39279.1"/>
    <property type="molecule type" value="Genomic_DNA"/>
</dbReference>
<evidence type="ECO:0000313" key="1">
    <source>
        <dbReference type="EMBL" id="ADO39279.1"/>
    </source>
</evidence>